<dbReference type="PANTHER" id="PTHR24121:SF15">
    <property type="entry name" value="ANKYRIN REPEAT PROTEIN"/>
    <property type="match status" value="1"/>
</dbReference>
<dbReference type="EMBL" id="JRKL02004155">
    <property type="protein sequence ID" value="KAF3953258.1"/>
    <property type="molecule type" value="Genomic_DNA"/>
</dbReference>
<organism evidence="1 2">
    <name type="scientific">Castanea mollissima</name>
    <name type="common">Chinese chestnut</name>
    <dbReference type="NCBI Taxonomy" id="60419"/>
    <lineage>
        <taxon>Eukaryota</taxon>
        <taxon>Viridiplantae</taxon>
        <taxon>Streptophyta</taxon>
        <taxon>Embryophyta</taxon>
        <taxon>Tracheophyta</taxon>
        <taxon>Spermatophyta</taxon>
        <taxon>Magnoliopsida</taxon>
        <taxon>eudicotyledons</taxon>
        <taxon>Gunneridae</taxon>
        <taxon>Pentapetalae</taxon>
        <taxon>rosids</taxon>
        <taxon>fabids</taxon>
        <taxon>Fagales</taxon>
        <taxon>Fagaceae</taxon>
        <taxon>Castanea</taxon>
    </lineage>
</organism>
<dbReference type="SUPFAM" id="SSF48403">
    <property type="entry name" value="Ankyrin repeat"/>
    <property type="match status" value="1"/>
</dbReference>
<sequence length="308" mass="35131">MHLQQLRCRLLPPPMLPKIGPSPPPPIAETISLHQPPPKRYHPRIHKSQDSLQQHIVLGATRRPEIFFNRWVRLSVLSKENWLRLNIKLKMKLKTIFQDSGRRLSLNTNTILWATYIEITKSDDTIFHLAAYNKLEKIFERLLELLAGKGDLAQSSLELVNMNKDTVLHIAASVGSETMCRNIIDTAESKKLLSCRNKDGETPLFSAVLHGHKDVFLYLHSICGPEDGYDYCSREDGENILHCAIAEEYYDLSLVVLRLYGGLVNLANKDGMTPLHLLASKPSAFKSGCELGWFENYMYHCKYTVKFS</sequence>
<dbReference type="AlphaFoldDB" id="A0A8J4QWF8"/>
<dbReference type="InterPro" id="IPR002110">
    <property type="entry name" value="Ankyrin_rpt"/>
</dbReference>
<comment type="caution">
    <text evidence="1">The sequence shown here is derived from an EMBL/GenBank/DDBJ whole genome shotgun (WGS) entry which is preliminary data.</text>
</comment>
<dbReference type="Pfam" id="PF12796">
    <property type="entry name" value="Ank_2"/>
    <property type="match status" value="1"/>
</dbReference>
<keyword evidence="2" id="KW-1185">Reference proteome</keyword>
<gene>
    <name evidence="1" type="ORF">CMV_021281</name>
</gene>
<dbReference type="InterPro" id="IPR036770">
    <property type="entry name" value="Ankyrin_rpt-contain_sf"/>
</dbReference>
<proteinExistence type="predicted"/>
<dbReference type="PANTHER" id="PTHR24121">
    <property type="entry name" value="NO MECHANORECEPTOR POTENTIAL C, ISOFORM D-RELATED"/>
    <property type="match status" value="1"/>
</dbReference>
<accession>A0A8J4QWF8</accession>
<dbReference type="SMART" id="SM00248">
    <property type="entry name" value="ANK"/>
    <property type="match status" value="4"/>
</dbReference>
<evidence type="ECO:0000313" key="1">
    <source>
        <dbReference type="EMBL" id="KAF3953258.1"/>
    </source>
</evidence>
<evidence type="ECO:0000313" key="2">
    <source>
        <dbReference type="Proteomes" id="UP000737018"/>
    </source>
</evidence>
<reference evidence="1" key="1">
    <citation type="submission" date="2020-03" db="EMBL/GenBank/DDBJ databases">
        <title>Castanea mollissima Vanexum genome sequencing.</title>
        <authorList>
            <person name="Staton M."/>
        </authorList>
    </citation>
    <scope>NUCLEOTIDE SEQUENCE</scope>
    <source>
        <tissue evidence="1">Leaf</tissue>
    </source>
</reference>
<dbReference type="Proteomes" id="UP000737018">
    <property type="component" value="Unassembled WGS sequence"/>
</dbReference>
<dbReference type="OrthoDB" id="1930691at2759"/>
<dbReference type="Gene3D" id="1.25.40.20">
    <property type="entry name" value="Ankyrin repeat-containing domain"/>
    <property type="match status" value="1"/>
</dbReference>
<name>A0A8J4QWF8_9ROSI</name>
<protein>
    <submittedName>
        <fullName evidence="1">Uncharacterized protein</fullName>
    </submittedName>
</protein>